<organism evidence="1 3">
    <name type="scientific">Streptomyces brevispora</name>
    <dbReference type="NCBI Taxonomy" id="887462"/>
    <lineage>
        <taxon>Bacteria</taxon>
        <taxon>Bacillati</taxon>
        <taxon>Actinomycetota</taxon>
        <taxon>Actinomycetes</taxon>
        <taxon>Kitasatosporales</taxon>
        <taxon>Streptomycetaceae</taxon>
        <taxon>Streptomyces</taxon>
    </lineage>
</organism>
<dbReference type="RefSeq" id="WP_145763252.1">
    <property type="nucleotide sequence ID" value="NZ_CP109114.1"/>
</dbReference>
<proteinExistence type="predicted"/>
<evidence type="ECO:0000313" key="3">
    <source>
        <dbReference type="Proteomes" id="UP000318186"/>
    </source>
</evidence>
<evidence type="ECO:0000313" key="1">
    <source>
        <dbReference type="EMBL" id="TWG02800.1"/>
    </source>
</evidence>
<keyword evidence="4" id="KW-1185">Reference proteome</keyword>
<accession>A0A561UTW0</accession>
<evidence type="ECO:0000313" key="2">
    <source>
        <dbReference type="EMBL" id="WSC16088.1"/>
    </source>
</evidence>
<sequence>MAADLVQDSWTRIDAWLREHAPRTFATLRPPAGDKEIAGSLSNPAIDSSWYAAQYTQDQD</sequence>
<dbReference type="AlphaFoldDB" id="A0A561UTW0"/>
<reference evidence="2 4" key="2">
    <citation type="submission" date="2022-10" db="EMBL/GenBank/DDBJ databases">
        <title>The complete genomes of actinobacterial strains from the NBC collection.</title>
        <authorList>
            <person name="Joergensen T.S."/>
            <person name="Alvarez Arevalo M."/>
            <person name="Sterndorff E.B."/>
            <person name="Faurdal D."/>
            <person name="Vuksanovic O."/>
            <person name="Mourched A.-S."/>
            <person name="Charusanti P."/>
            <person name="Shaw S."/>
            <person name="Blin K."/>
            <person name="Weber T."/>
        </authorList>
    </citation>
    <scope>NUCLEOTIDE SEQUENCE [LARGE SCALE GENOMIC DNA]</scope>
    <source>
        <strain evidence="2 4">NBC 01769</strain>
    </source>
</reference>
<dbReference type="Proteomes" id="UP001330827">
    <property type="component" value="Chromosome"/>
</dbReference>
<dbReference type="Proteomes" id="UP000318186">
    <property type="component" value="Unassembled WGS sequence"/>
</dbReference>
<dbReference type="EMBL" id="CP109114">
    <property type="protein sequence ID" value="WSC16088.1"/>
    <property type="molecule type" value="Genomic_DNA"/>
</dbReference>
<dbReference type="OrthoDB" id="3287229at2"/>
<dbReference type="EMBL" id="VIWW01000001">
    <property type="protein sequence ID" value="TWG02800.1"/>
    <property type="molecule type" value="Genomic_DNA"/>
</dbReference>
<protein>
    <submittedName>
        <fullName evidence="1">Uncharacterized protein</fullName>
    </submittedName>
</protein>
<name>A0A561UTW0_9ACTN</name>
<reference evidence="1 3" key="1">
    <citation type="submission" date="2019-06" db="EMBL/GenBank/DDBJ databases">
        <title>Sequencing the genomes of 1000 actinobacteria strains.</title>
        <authorList>
            <person name="Klenk H.-P."/>
        </authorList>
    </citation>
    <scope>NUCLEOTIDE SEQUENCE [LARGE SCALE GENOMIC DNA]</scope>
    <source>
        <strain evidence="1 3">DSM 42059</strain>
    </source>
</reference>
<evidence type="ECO:0000313" key="4">
    <source>
        <dbReference type="Proteomes" id="UP001330827"/>
    </source>
</evidence>
<gene>
    <name evidence="1" type="ORF">FHX80_111211</name>
    <name evidence="2" type="ORF">OIE64_26840</name>
</gene>